<proteinExistence type="predicted"/>
<evidence type="ECO:0000313" key="1">
    <source>
        <dbReference type="EMBL" id="AMO24689.1"/>
    </source>
</evidence>
<dbReference type="Proteomes" id="UP000070433">
    <property type="component" value="Chromosome"/>
</dbReference>
<evidence type="ECO:0008006" key="3">
    <source>
        <dbReference type="Google" id="ProtNLM"/>
    </source>
</evidence>
<evidence type="ECO:0000313" key="2">
    <source>
        <dbReference type="Proteomes" id="UP000070433"/>
    </source>
</evidence>
<reference evidence="1 2" key="1">
    <citation type="journal article" date="2014" name="Int. J. Syst. Evol. Microbiol.">
        <title>Ramlibacter solisilvae sp. nov., isolated from forest soil, and emended description of the genus Ramlibacter.</title>
        <authorList>
            <person name="Lee H.J."/>
            <person name="Lee S.H."/>
            <person name="Lee S.S."/>
            <person name="Lee J.S."/>
            <person name="Kim Y."/>
            <person name="Kim S.C."/>
            <person name="Jeon C.O."/>
        </authorList>
    </citation>
    <scope>NUCLEOTIDE SEQUENCE [LARGE SCALE GENOMIC DNA]</scope>
    <source>
        <strain evidence="1 2">5-10</strain>
    </source>
</reference>
<name>A0A127JXQ3_9BURK</name>
<protein>
    <recommendedName>
        <fullName evidence="3">PD(D/E)XK endonuclease domain-containing protein</fullName>
    </recommendedName>
</protein>
<dbReference type="EMBL" id="CP010951">
    <property type="protein sequence ID" value="AMO24689.1"/>
    <property type="molecule type" value="Genomic_DNA"/>
</dbReference>
<gene>
    <name evidence="1" type="ORF">UC35_19935</name>
</gene>
<organism evidence="1 2">
    <name type="scientific">Ramlibacter tataouinensis</name>
    <dbReference type="NCBI Taxonomy" id="94132"/>
    <lineage>
        <taxon>Bacteria</taxon>
        <taxon>Pseudomonadati</taxon>
        <taxon>Pseudomonadota</taxon>
        <taxon>Betaproteobacteria</taxon>
        <taxon>Burkholderiales</taxon>
        <taxon>Comamonadaceae</taxon>
        <taxon>Ramlibacter</taxon>
    </lineage>
</organism>
<sequence length="175" mass="19310">MSSTDHSLLSTYREALLEHLFAGEVMRHVWLSGVKRLEVLKPQVDDGGYDLVLETTSVVRHIQLKATFRGSTVRRFTVNTGLARKPSGCVVCLQFDQETLDLGPFYWFGAQPGQPLPELTSFPVAEHTKGNAQGVKALRPNLRTLPLSAFDHVPTIPKLAEKLFGIAAEERGGDV</sequence>
<accession>A0A127JXQ3</accession>
<keyword evidence="2" id="KW-1185">Reference proteome</keyword>
<dbReference type="AlphaFoldDB" id="A0A127JXQ3"/>